<dbReference type="GO" id="GO:0005737">
    <property type="term" value="C:cytoplasm"/>
    <property type="evidence" value="ECO:0007669"/>
    <property type="project" value="TreeGrafter"/>
</dbReference>
<keyword evidence="3" id="KW-0963">Cytoplasm</keyword>
<comment type="similarity">
    <text evidence="2">Belongs to the TACC family.</text>
</comment>
<evidence type="ECO:0000256" key="1">
    <source>
        <dbReference type="ARBA" id="ARBA00004245"/>
    </source>
</evidence>
<feature type="coiled-coil region" evidence="7">
    <location>
        <begin position="1592"/>
        <end position="1626"/>
    </location>
</feature>
<feature type="compositionally biased region" description="Low complexity" evidence="8">
    <location>
        <begin position="153"/>
        <end position="164"/>
    </location>
</feature>
<dbReference type="PANTHER" id="PTHR13924">
    <property type="entry name" value="TRANSFORMING ACIDIC COILED-COIL CONTAINING PROTEIN 1/2"/>
    <property type="match status" value="1"/>
</dbReference>
<feature type="coiled-coil region" evidence="7">
    <location>
        <begin position="1655"/>
        <end position="1687"/>
    </location>
</feature>
<feature type="compositionally biased region" description="Basic and acidic residues" evidence="8">
    <location>
        <begin position="216"/>
        <end position="230"/>
    </location>
</feature>
<keyword evidence="4" id="KW-0597">Phosphoprotein</keyword>
<dbReference type="RefSeq" id="XP_037876356.1">
    <property type="nucleotide sequence ID" value="XM_038020428.1"/>
</dbReference>
<feature type="region of interest" description="Disordered" evidence="8">
    <location>
        <begin position="1342"/>
        <end position="1361"/>
    </location>
</feature>
<feature type="region of interest" description="Disordered" evidence="8">
    <location>
        <begin position="1220"/>
        <end position="1245"/>
    </location>
</feature>
<feature type="compositionally biased region" description="Basic and acidic residues" evidence="8">
    <location>
        <begin position="1119"/>
        <end position="1131"/>
    </location>
</feature>
<dbReference type="GO" id="GO:0007097">
    <property type="term" value="P:nuclear migration"/>
    <property type="evidence" value="ECO:0007669"/>
    <property type="project" value="TreeGrafter"/>
</dbReference>
<evidence type="ECO:0000256" key="5">
    <source>
        <dbReference type="ARBA" id="ARBA00023054"/>
    </source>
</evidence>
<evidence type="ECO:0000259" key="9">
    <source>
        <dbReference type="Pfam" id="PF05010"/>
    </source>
</evidence>
<evidence type="ECO:0000256" key="4">
    <source>
        <dbReference type="ARBA" id="ARBA00022553"/>
    </source>
</evidence>
<protein>
    <recommendedName>
        <fullName evidence="9">Transforming acidic coiled-coil-containing protein C-terminal domain-containing protein</fullName>
    </recommendedName>
</protein>
<dbReference type="FunFam" id="1.20.5.1700:FF:000001">
    <property type="entry name" value="Transforming acidic coiled-coil-containing protein 1 isoform 2"/>
    <property type="match status" value="1"/>
</dbReference>
<keyword evidence="6" id="KW-0206">Cytoskeleton</keyword>
<sequence length="1815" mass="204250">MANRDEPMDIDSLESDFDNKENTYHNNVLPCTEKGYEELDVSELNMKLRYSITPAASPMSRSFTNYTSNRSLDNDDSLNYSSNENNLTRSLNSNISKNENVVKSLKTLPLQSLPTDQVDRITILQQLDSVELTGDTHDITVTVSKTNDDENISLASSSSSALHSPDATTPTKEPEKNENESPIMRGLKSVLNIFRSSQSPIPPGDNDVGSNQISPRLEECSTPKTEETTDKTASASTPIVAHRNKDLNISNRNSPYKESVTFNEDLEKELLWKDETTILFSQEKIPVHKLFLTKTTESQLKNVTETHNQNLNKTVEYMDMSFNDMLEDKTLTESENFKNDCSTVESDSEFVDCETTFTKDENQKEKNNFTEEHMLNETVNICGTDVLDSSVIERKPAPDERHQSNLFNAINITENSNEEHLNHENVVQITQIGSKLICPKDLQDTIAVDNIATSENLEHNLEFELTQDICMDYDKAYANNETICVEAVVEQNGTQSKINEQVNRTEHTQEKESTSCEKESQLLKESSSTVTDLPNVNVTCLGNEVVDVTNIEEKIKLPCKSETASLFQMLKTMQETDFVEKESEDIKEKKILLDESNTINEESGFDSLENITPKNNGSTPVHESNEEKPYVCVTPENYILVKTPGAPLPRLPSDVPLPDEDEIENDITKCSRFPRPRIAELDIIDDIETIQSEAMALIDNVVNEKTMFFLQEFGNNLDCDITTLDIHCEKNLQSDVNTEELKLNNITINQKAEMDSTVKEEQNISEQDNIEGHLADVVETEQAPQVLPDLLNATATVVKAENCNQEILALSANEVADLDVTSNEEQQVTNENRTKLDITPFEAESSPEKLKDASMLVKHRDQNNAIYNENSDKNDEISELTLVNNEITKPIDTTEAIHDINIVDEEIKSMTGAISALEEISNANSVSSEVKSTTDSACMIESQIEHKQNVTLVNQTLLAEEDIHNGKNTQLKESSLKLEINIDSKMALNDNISTINLNKTQELELGMTSVKTTDDNTEIPEVKEGLVDAQKETDNIQGEVMDDELITSENNSPYVSVDLDKVSQGMQNETIENLPIANSPPISSKGYNFNFDDMEDPFSTKTNIRVSPAPETPIQSVDSKTDDKKIIEPFKKSNQNKRKSYLDRKRSNLKRNSKAFSESSMDRISDNITDQKEIESISQIHSLDVNKVTKDLNKIPNTVDDESNQTIISVETVVKIEIQSETKSNEEKPKDDEIPETKNESAEQCYSDGLKSRNVFNLPEIDDMNFNPFVTKSKMCQSPLPVHDENPFATRSKIQSSPDSSLMMQQDIAVENVEIAECKLDGTHLIMEKDSVDKMETEAMEKDTSVNISVSTSSKSNDDSAITTEIHTEDEDTIEGPFLELEDDNDANATVDHKRTDMMNFSDAPAAENDENAEGELFIDAEAFEFLLNQNKTNVVADSGKESLFLKFDPLFAKRMSTESMAAALQKIQQRQSTPTNNINTQENFTNDAGLSTLNVTFETDYHSITGDDLNVTVTKPMMVVTPAVNPAPTRKSTTPTRSNRRSITFTSPAMAVIDRLLSLSGNNTVLEPEPTQFSPEQYEADLALTQLREMLAEKETHVYNLRSESKELKERLTNLESQMKVLETEGQQRLQKINDLNEKLAEKTKINKSMAAVVEEYERTIASLIADTEQDKKRHAEERIALINERDEQTAHLASMEVSFNDLHSKYEKSKQVILSYKANEEKYKNSLKEMEENVTKMHKNYELLKQHATSKLNHANDELQRLNRSHEAEVVKLNAMIKRKELHITSLEETLAQKTKANEELTAICDELINKVG</sequence>
<evidence type="ECO:0000313" key="10">
    <source>
        <dbReference type="EnsemblMetazoa" id="XP_037876356.1"/>
    </source>
</evidence>
<comment type="subcellular location">
    <subcellularLocation>
        <location evidence="1">Cytoplasm</location>
        <location evidence="1">Cytoskeleton</location>
    </subcellularLocation>
</comment>
<keyword evidence="11" id="KW-1185">Reference proteome</keyword>
<dbReference type="Proteomes" id="UP000005204">
    <property type="component" value="Unassembled WGS sequence"/>
</dbReference>
<feature type="region of interest" description="Disordered" evidence="8">
    <location>
        <begin position="604"/>
        <end position="627"/>
    </location>
</feature>
<feature type="coiled-coil region" evidence="7">
    <location>
        <begin position="1715"/>
        <end position="1813"/>
    </location>
</feature>
<dbReference type="InterPro" id="IPR039915">
    <property type="entry name" value="TACC"/>
</dbReference>
<evidence type="ECO:0000256" key="8">
    <source>
        <dbReference type="SAM" id="MobiDB-lite"/>
    </source>
</evidence>
<feature type="region of interest" description="Disordered" evidence="8">
    <location>
        <begin position="150"/>
        <end position="183"/>
    </location>
</feature>
<dbReference type="GO" id="GO:0007052">
    <property type="term" value="P:mitotic spindle organization"/>
    <property type="evidence" value="ECO:0007669"/>
    <property type="project" value="InterPro"/>
</dbReference>
<dbReference type="GeneID" id="101741656"/>
<keyword evidence="5 7" id="KW-0175">Coiled coil</keyword>
<evidence type="ECO:0000256" key="6">
    <source>
        <dbReference type="ARBA" id="ARBA00023212"/>
    </source>
</evidence>
<name>A0A8R2M7A6_BOMMO</name>
<evidence type="ECO:0000256" key="3">
    <source>
        <dbReference type="ARBA" id="ARBA00022490"/>
    </source>
</evidence>
<feature type="compositionally biased region" description="Polar residues" evidence="8">
    <location>
        <begin position="609"/>
        <end position="622"/>
    </location>
</feature>
<feature type="domain" description="Transforming acidic coiled-coil-containing protein C-terminal" evidence="9">
    <location>
        <begin position="1614"/>
        <end position="1811"/>
    </location>
</feature>
<feature type="region of interest" description="Disordered" evidence="8">
    <location>
        <begin position="1"/>
        <end position="21"/>
    </location>
</feature>
<feature type="region of interest" description="Disordered" evidence="8">
    <location>
        <begin position="1099"/>
        <end position="1164"/>
    </location>
</feature>
<reference evidence="11" key="1">
    <citation type="journal article" date="2008" name="Insect Biochem. Mol. Biol.">
        <title>The genome of a lepidopteran model insect, the silkworm Bombyx mori.</title>
        <authorList>
            <consortium name="International Silkworm Genome Consortium"/>
        </authorList>
    </citation>
    <scope>NUCLEOTIDE SEQUENCE [LARGE SCALE GENOMIC DNA]</scope>
    <source>
        <strain evidence="11">p50T</strain>
    </source>
</reference>
<accession>A0A8R2M7A6</accession>
<feature type="region of interest" description="Disordered" evidence="8">
    <location>
        <begin position="195"/>
        <end position="236"/>
    </location>
</feature>
<dbReference type="EnsemblMetazoa" id="XM_038020428.1">
    <property type="protein sequence ID" value="XP_037876356.1"/>
    <property type="gene ID" value="LOC101741656"/>
</dbReference>
<dbReference type="PANTHER" id="PTHR13924:SF10">
    <property type="entry name" value="TRANSFORMING ACIDIC COILED-COIL PROTEIN, ISOFORM K"/>
    <property type="match status" value="1"/>
</dbReference>
<dbReference type="Gene3D" id="1.20.5.1700">
    <property type="match status" value="1"/>
</dbReference>
<dbReference type="InterPro" id="IPR007707">
    <property type="entry name" value="TACC_C"/>
</dbReference>
<dbReference type="KEGG" id="bmor:101741656"/>
<evidence type="ECO:0000256" key="7">
    <source>
        <dbReference type="SAM" id="Coils"/>
    </source>
</evidence>
<feature type="compositionally biased region" description="Low complexity" evidence="8">
    <location>
        <begin position="77"/>
        <end position="87"/>
    </location>
</feature>
<dbReference type="GO" id="GO:0005856">
    <property type="term" value="C:cytoskeleton"/>
    <property type="evidence" value="ECO:0007669"/>
    <property type="project" value="UniProtKB-SubCell"/>
</dbReference>
<proteinExistence type="inferred from homology"/>
<dbReference type="Pfam" id="PF05010">
    <property type="entry name" value="TACC_C"/>
    <property type="match status" value="1"/>
</dbReference>
<evidence type="ECO:0000313" key="11">
    <source>
        <dbReference type="Proteomes" id="UP000005204"/>
    </source>
</evidence>
<feature type="region of interest" description="Disordered" evidence="8">
    <location>
        <begin position="67"/>
        <end position="92"/>
    </location>
</feature>
<feature type="compositionally biased region" description="Basic and acidic residues" evidence="8">
    <location>
        <begin position="1220"/>
        <end position="1241"/>
    </location>
</feature>
<feature type="compositionally biased region" description="Low complexity" evidence="8">
    <location>
        <begin position="1345"/>
        <end position="1361"/>
    </location>
</feature>
<evidence type="ECO:0000256" key="2">
    <source>
        <dbReference type="ARBA" id="ARBA00009423"/>
    </source>
</evidence>
<reference evidence="10" key="2">
    <citation type="submission" date="2022-06" db="UniProtKB">
        <authorList>
            <consortium name="EnsemblMetazoa"/>
        </authorList>
    </citation>
    <scope>IDENTIFICATION</scope>
    <source>
        <strain evidence="10">p50T (Dazao)</strain>
    </source>
</reference>
<organism evidence="10 11">
    <name type="scientific">Bombyx mori</name>
    <name type="common">Silk moth</name>
    <dbReference type="NCBI Taxonomy" id="7091"/>
    <lineage>
        <taxon>Eukaryota</taxon>
        <taxon>Metazoa</taxon>
        <taxon>Ecdysozoa</taxon>
        <taxon>Arthropoda</taxon>
        <taxon>Hexapoda</taxon>
        <taxon>Insecta</taxon>
        <taxon>Pterygota</taxon>
        <taxon>Neoptera</taxon>
        <taxon>Endopterygota</taxon>
        <taxon>Lepidoptera</taxon>
        <taxon>Glossata</taxon>
        <taxon>Ditrysia</taxon>
        <taxon>Bombycoidea</taxon>
        <taxon>Bombycidae</taxon>
        <taxon>Bombycinae</taxon>
        <taxon>Bombyx</taxon>
    </lineage>
</organism>